<feature type="signal peptide" evidence="10">
    <location>
        <begin position="1"/>
        <end position="19"/>
    </location>
</feature>
<dbReference type="InterPro" id="IPR043595">
    <property type="entry name" value="FaeB/C/D"/>
</dbReference>
<evidence type="ECO:0000256" key="7">
    <source>
        <dbReference type="ARBA" id="ARBA00023277"/>
    </source>
</evidence>
<keyword evidence="3" id="KW-0964">Secreted</keyword>
<evidence type="ECO:0000313" key="11">
    <source>
        <dbReference type="EMBL" id="KAK8055956.1"/>
    </source>
</evidence>
<accession>A0ABR1UCR3</accession>
<dbReference type="EMBL" id="JAQQWK010000001">
    <property type="protein sequence ID" value="KAK8055956.1"/>
    <property type="molecule type" value="Genomic_DNA"/>
</dbReference>
<evidence type="ECO:0000256" key="10">
    <source>
        <dbReference type="SAM" id="SignalP"/>
    </source>
</evidence>
<dbReference type="SUPFAM" id="SSF53474">
    <property type="entry name" value="alpha/beta-Hydrolases"/>
    <property type="match status" value="1"/>
</dbReference>
<evidence type="ECO:0000256" key="9">
    <source>
        <dbReference type="ARBA" id="ARBA00034075"/>
    </source>
</evidence>
<feature type="chain" id="PRO_5046893752" description="feruloyl esterase" evidence="10">
    <location>
        <begin position="20"/>
        <end position="368"/>
    </location>
</feature>
<dbReference type="EC" id="3.1.1.73" evidence="2"/>
<keyword evidence="8" id="KW-0624">Polysaccharide degradation</keyword>
<keyword evidence="7" id="KW-0119">Carbohydrate metabolism</keyword>
<comment type="subcellular location">
    <subcellularLocation>
        <location evidence="1">Secreted</location>
    </subcellularLocation>
</comment>
<evidence type="ECO:0000256" key="2">
    <source>
        <dbReference type="ARBA" id="ARBA00013091"/>
    </source>
</evidence>
<evidence type="ECO:0000256" key="8">
    <source>
        <dbReference type="ARBA" id="ARBA00023326"/>
    </source>
</evidence>
<gene>
    <name evidence="11" type="ORF">PG993_001183</name>
</gene>
<proteinExistence type="predicted"/>
<comment type="catalytic activity">
    <reaction evidence="9">
        <text>feruloyl-polysaccharide + H2O = ferulate + polysaccharide.</text>
        <dbReference type="EC" id="3.1.1.73"/>
    </reaction>
</comment>
<evidence type="ECO:0000256" key="5">
    <source>
        <dbReference type="ARBA" id="ARBA00022729"/>
    </source>
</evidence>
<sequence>MQILYYTSICLALATVAAAASSGCGAATPIPLGQRRNATLSSADPAIDNRTFMYWLPPSYSPDKPNPLILSFHGGGVNGDRQADQDFFADASFNPDHIVVYPQGLVLDGCNIGVPPTTVWQGLRVLPRYWDDVAFVVALLDHLEQELLCVDATRVYAAGKSMGGGLADILACDERNSGRIAAIAPVAAAFWANVDPRLCAGPAAELVPVPACPGKRACPVPVIAFHGRNDTTAPFNGGAITGMDCVPPVQRWVEEWAVRDGLDPASPTLEKLPSGDNATVYRYGKSGGEENKEKDEGLVTFVMAGDHVNHDWPTTVDYGGTSRVLEPGQGPANFNGTSMMMDFFRKYKVPYVKLPTFSLLLLRVLIRH</sequence>
<comment type="caution">
    <text evidence="11">The sequence shown here is derived from an EMBL/GenBank/DDBJ whole genome shotgun (WGS) entry which is preliminary data.</text>
</comment>
<dbReference type="Gene3D" id="3.40.50.1820">
    <property type="entry name" value="alpha/beta hydrolase"/>
    <property type="match status" value="1"/>
</dbReference>
<protein>
    <recommendedName>
        <fullName evidence="2">feruloyl esterase</fullName>
        <ecNumber evidence="2">3.1.1.73</ecNumber>
    </recommendedName>
</protein>
<keyword evidence="5 10" id="KW-0732">Signal</keyword>
<keyword evidence="12" id="KW-1185">Reference proteome</keyword>
<dbReference type="Proteomes" id="UP001444661">
    <property type="component" value="Unassembled WGS sequence"/>
</dbReference>
<keyword evidence="4" id="KW-0858">Xylan degradation</keyword>
<dbReference type="PANTHER" id="PTHR38050:SF2">
    <property type="entry name" value="FERULOYL ESTERASE C-RELATED"/>
    <property type="match status" value="1"/>
</dbReference>
<reference evidence="11 12" key="1">
    <citation type="submission" date="2023-01" db="EMBL/GenBank/DDBJ databases">
        <title>Analysis of 21 Apiospora genomes using comparative genomics revels a genus with tremendous synthesis potential of carbohydrate active enzymes and secondary metabolites.</title>
        <authorList>
            <person name="Sorensen T."/>
        </authorList>
    </citation>
    <scope>NUCLEOTIDE SEQUENCE [LARGE SCALE GENOMIC DNA]</scope>
    <source>
        <strain evidence="11 12">CBS 33761</strain>
    </source>
</reference>
<dbReference type="PANTHER" id="PTHR38050">
    <property type="match status" value="1"/>
</dbReference>
<dbReference type="InterPro" id="IPR029058">
    <property type="entry name" value="AB_hydrolase_fold"/>
</dbReference>
<evidence type="ECO:0000256" key="6">
    <source>
        <dbReference type="ARBA" id="ARBA00022801"/>
    </source>
</evidence>
<evidence type="ECO:0000256" key="1">
    <source>
        <dbReference type="ARBA" id="ARBA00004613"/>
    </source>
</evidence>
<evidence type="ECO:0000256" key="3">
    <source>
        <dbReference type="ARBA" id="ARBA00022525"/>
    </source>
</evidence>
<evidence type="ECO:0000313" key="12">
    <source>
        <dbReference type="Proteomes" id="UP001444661"/>
    </source>
</evidence>
<organism evidence="11 12">
    <name type="scientific">Apiospora rasikravindrae</name>
    <dbReference type="NCBI Taxonomy" id="990691"/>
    <lineage>
        <taxon>Eukaryota</taxon>
        <taxon>Fungi</taxon>
        <taxon>Dikarya</taxon>
        <taxon>Ascomycota</taxon>
        <taxon>Pezizomycotina</taxon>
        <taxon>Sordariomycetes</taxon>
        <taxon>Xylariomycetidae</taxon>
        <taxon>Amphisphaeriales</taxon>
        <taxon>Apiosporaceae</taxon>
        <taxon>Apiospora</taxon>
    </lineage>
</organism>
<name>A0ABR1UCR3_9PEZI</name>
<evidence type="ECO:0000256" key="4">
    <source>
        <dbReference type="ARBA" id="ARBA00022651"/>
    </source>
</evidence>
<keyword evidence="6" id="KW-0378">Hydrolase</keyword>